<name>K6W7F0_9MICO</name>
<gene>
    <name evidence="8" type="primary">flgE</name>
    <name evidence="8" type="ORF">AUCHE_06_00290</name>
</gene>
<dbReference type="PANTHER" id="PTHR30435">
    <property type="entry name" value="FLAGELLAR PROTEIN"/>
    <property type="match status" value="1"/>
</dbReference>
<comment type="caution">
    <text evidence="8">The sequence shown here is derived from an EMBL/GenBank/DDBJ whole genome shotgun (WGS) entry which is preliminary data.</text>
</comment>
<reference evidence="8 9" key="1">
    <citation type="submission" date="2012-08" db="EMBL/GenBank/DDBJ databases">
        <title>Whole genome shotgun sequence of Austwickia chelonae NBRC 105200.</title>
        <authorList>
            <person name="Yoshida I."/>
            <person name="Hosoyama A."/>
            <person name="Tsuchikane K."/>
            <person name="Katsumata H."/>
            <person name="Ando Y."/>
            <person name="Ohji S."/>
            <person name="Hamada M."/>
            <person name="Tamura T."/>
            <person name="Yamazoe A."/>
            <person name="Yamazaki S."/>
            <person name="Fujita N."/>
        </authorList>
    </citation>
    <scope>NUCLEOTIDE SEQUENCE [LARGE SCALE GENOMIC DNA]</scope>
    <source>
        <strain evidence="8 9">NBRC 105200</strain>
    </source>
</reference>
<proteinExistence type="inferred from homology"/>
<sequence length="355" mass="36681">MLRSMYSAVSGLRVHQTMLDVTGNNISNVNTFGFKTGRAVFEDNLSQIIRGSSAPVPAAGGGPGIGGINPAQVGLGARLGAITNIFSQGGLQVTNQTTDVAIQGDGFFTVEKAGANFFTRNGAFNFDTDGNLVTSDGSYVLGYMYAPGDRLGADKSEAAVAAALAKNVILDKTGAPATVPLDQTTLQAVPLKLPTALVKGFRVGDTEAQDVQGGGTTWKNFVLGGDGAVGGAAANADLALESFQINKDGKLVGSFSDGTKRVFGQMALTTFNNPPGLEKVGGSMYRQTNNSGVPQTGIPAQGGKGTIESGTLEMSNVDLAQEFTNLIVAQRGFQANSKVVSTSDEVLSDLIQMKR</sequence>
<evidence type="ECO:0000313" key="9">
    <source>
        <dbReference type="Proteomes" id="UP000008495"/>
    </source>
</evidence>
<evidence type="ECO:0000256" key="2">
    <source>
        <dbReference type="ARBA" id="ARBA00009677"/>
    </source>
</evidence>
<comment type="similarity">
    <text evidence="2 4">Belongs to the flagella basal body rod proteins family.</text>
</comment>
<feature type="domain" description="Flagellar basal body rod protein N-terminal" evidence="5">
    <location>
        <begin position="5"/>
        <end position="35"/>
    </location>
</feature>
<dbReference type="OrthoDB" id="9804559at2"/>
<organism evidence="8 9">
    <name type="scientific">Austwickia chelonae NBRC 105200</name>
    <dbReference type="NCBI Taxonomy" id="1184607"/>
    <lineage>
        <taxon>Bacteria</taxon>
        <taxon>Bacillati</taxon>
        <taxon>Actinomycetota</taxon>
        <taxon>Actinomycetes</taxon>
        <taxon>Micrococcales</taxon>
        <taxon>Dermatophilaceae</taxon>
        <taxon>Austwickia</taxon>
    </lineage>
</organism>
<dbReference type="NCBIfam" id="TIGR03506">
    <property type="entry name" value="FlgEFG_subfam"/>
    <property type="match status" value="1"/>
</dbReference>
<dbReference type="AlphaFoldDB" id="K6W7F0"/>
<dbReference type="GO" id="GO:0009424">
    <property type="term" value="C:bacterial-type flagellum hook"/>
    <property type="evidence" value="ECO:0007669"/>
    <property type="project" value="TreeGrafter"/>
</dbReference>
<keyword evidence="8" id="KW-0282">Flagellum</keyword>
<evidence type="ECO:0000256" key="1">
    <source>
        <dbReference type="ARBA" id="ARBA00004117"/>
    </source>
</evidence>
<dbReference type="STRING" id="100225.SAMN05421595_0261"/>
<evidence type="ECO:0000259" key="5">
    <source>
        <dbReference type="Pfam" id="PF00460"/>
    </source>
</evidence>
<dbReference type="SUPFAM" id="SSF117143">
    <property type="entry name" value="Flagellar hook protein flgE"/>
    <property type="match status" value="1"/>
</dbReference>
<keyword evidence="9" id="KW-1185">Reference proteome</keyword>
<dbReference type="InterPro" id="IPR010930">
    <property type="entry name" value="Flg_bb/hook_C_dom"/>
</dbReference>
<dbReference type="Pfam" id="PF06429">
    <property type="entry name" value="Flg_bbr_C"/>
    <property type="match status" value="1"/>
</dbReference>
<keyword evidence="8" id="KW-0966">Cell projection</keyword>
<keyword evidence="8" id="KW-0969">Cilium</keyword>
<dbReference type="InterPro" id="IPR001444">
    <property type="entry name" value="Flag_bb_rod_N"/>
</dbReference>
<comment type="subcellular location">
    <subcellularLocation>
        <location evidence="1 4">Bacterial flagellum basal body</location>
    </subcellularLocation>
</comment>
<dbReference type="GO" id="GO:0009425">
    <property type="term" value="C:bacterial-type flagellum basal body"/>
    <property type="evidence" value="ECO:0007669"/>
    <property type="project" value="UniProtKB-SubCell"/>
</dbReference>
<protein>
    <recommendedName>
        <fullName evidence="4">Flagellar hook protein FlgE</fullName>
    </recommendedName>
</protein>
<dbReference type="PANTHER" id="PTHR30435:SF1">
    <property type="entry name" value="FLAGELLAR HOOK PROTEIN FLGE"/>
    <property type="match status" value="1"/>
</dbReference>
<evidence type="ECO:0000313" key="8">
    <source>
        <dbReference type="EMBL" id="GAB77757.1"/>
    </source>
</evidence>
<dbReference type="InterPro" id="IPR037925">
    <property type="entry name" value="FlgE/F/G-like"/>
</dbReference>
<evidence type="ECO:0000259" key="7">
    <source>
        <dbReference type="Pfam" id="PF22692"/>
    </source>
</evidence>
<dbReference type="Proteomes" id="UP000008495">
    <property type="component" value="Unassembled WGS sequence"/>
</dbReference>
<dbReference type="InterPro" id="IPR053967">
    <property type="entry name" value="LlgE_F_G-like_D1"/>
</dbReference>
<feature type="domain" description="Flagellar basal-body/hook protein C-terminal" evidence="6">
    <location>
        <begin position="309"/>
        <end position="353"/>
    </location>
</feature>
<keyword evidence="3 4" id="KW-0975">Bacterial flagellum</keyword>
<accession>K6W7F0</accession>
<dbReference type="GO" id="GO:0071978">
    <property type="term" value="P:bacterial-type flagellum-dependent swarming motility"/>
    <property type="evidence" value="ECO:0007669"/>
    <property type="project" value="TreeGrafter"/>
</dbReference>
<dbReference type="Pfam" id="PF22692">
    <property type="entry name" value="LlgE_F_G_D1"/>
    <property type="match status" value="1"/>
</dbReference>
<dbReference type="RefSeq" id="WP_006502509.1">
    <property type="nucleotide sequence ID" value="NZ_BAGZ01000006.1"/>
</dbReference>
<evidence type="ECO:0000256" key="4">
    <source>
        <dbReference type="RuleBase" id="RU362116"/>
    </source>
</evidence>
<dbReference type="eggNOG" id="COG1749">
    <property type="taxonomic scope" value="Bacteria"/>
</dbReference>
<dbReference type="Pfam" id="PF00460">
    <property type="entry name" value="Flg_bb_rod"/>
    <property type="match status" value="1"/>
</dbReference>
<comment type="function">
    <text evidence="4">A flexible structure which links the flagellar filament to the drive apparatus in the basal body.</text>
</comment>
<evidence type="ECO:0000259" key="6">
    <source>
        <dbReference type="Pfam" id="PF06429"/>
    </source>
</evidence>
<dbReference type="InterPro" id="IPR020013">
    <property type="entry name" value="Flagellar_FlgE/F/G"/>
</dbReference>
<dbReference type="GO" id="GO:0005829">
    <property type="term" value="C:cytosol"/>
    <property type="evidence" value="ECO:0007669"/>
    <property type="project" value="TreeGrafter"/>
</dbReference>
<evidence type="ECO:0000256" key="3">
    <source>
        <dbReference type="ARBA" id="ARBA00023143"/>
    </source>
</evidence>
<dbReference type="EMBL" id="BAGZ01000006">
    <property type="protein sequence ID" value="GAB77757.1"/>
    <property type="molecule type" value="Genomic_DNA"/>
</dbReference>
<feature type="domain" description="Flagellar hook protein FlgE/F/G-like D1" evidence="7">
    <location>
        <begin position="101"/>
        <end position="143"/>
    </location>
</feature>